<dbReference type="InterPro" id="IPR018717">
    <property type="entry name" value="DUF2241"/>
</dbReference>
<organism evidence="2 3">
    <name type="scientific">Pseudoalteromonas luteoviolacea H33</name>
    <dbReference type="NCBI Taxonomy" id="1365251"/>
    <lineage>
        <taxon>Bacteria</taxon>
        <taxon>Pseudomonadati</taxon>
        <taxon>Pseudomonadota</taxon>
        <taxon>Gammaproteobacteria</taxon>
        <taxon>Alteromonadales</taxon>
        <taxon>Pseudoalteromonadaceae</taxon>
        <taxon>Pseudoalteromonas</taxon>
    </lineage>
</organism>
<dbReference type="Gene3D" id="3.30.2130.10">
    <property type="entry name" value="VC0802-like"/>
    <property type="match status" value="1"/>
</dbReference>
<dbReference type="PANTHER" id="PTHR39199">
    <property type="entry name" value="BLR5128 PROTEIN"/>
    <property type="match status" value="1"/>
</dbReference>
<dbReference type="InterPro" id="IPR045865">
    <property type="entry name" value="ACT-like_dom_sf"/>
</dbReference>
<feature type="domain" description="DUF2241" evidence="1">
    <location>
        <begin position="17"/>
        <end position="85"/>
    </location>
</feature>
<sequence>MHHLIFKNNNKEGQSMSGETNLSVLLASMEPVLSTQLYVYCVVSERQLAHLSLSKIHGMFREKEGVTVIISKAYAQEADINYQGDYRCITLNVHSSLEAVGLTAAFAAALGEEGLSANVVAGYYHDHIFVQNECADKALQCLIKLSQSHQGA</sequence>
<evidence type="ECO:0000313" key="2">
    <source>
        <dbReference type="EMBL" id="KZN54206.1"/>
    </source>
</evidence>
<comment type="caution">
    <text evidence="2">The sequence shown here is derived from an EMBL/GenBank/DDBJ whole genome shotgun (WGS) entry which is preliminary data.</text>
</comment>
<dbReference type="PANTHER" id="PTHR39199:SF1">
    <property type="entry name" value="BLR5128 PROTEIN"/>
    <property type="match status" value="1"/>
</dbReference>
<dbReference type="Proteomes" id="UP000076503">
    <property type="component" value="Unassembled WGS sequence"/>
</dbReference>
<dbReference type="SUPFAM" id="SSF55021">
    <property type="entry name" value="ACT-like"/>
    <property type="match status" value="2"/>
</dbReference>
<dbReference type="AlphaFoldDB" id="A0A167G7P0"/>
<dbReference type="EMBL" id="AUXZ01000035">
    <property type="protein sequence ID" value="KZN54206.1"/>
    <property type="molecule type" value="Genomic_DNA"/>
</dbReference>
<evidence type="ECO:0000313" key="3">
    <source>
        <dbReference type="Proteomes" id="UP000076503"/>
    </source>
</evidence>
<dbReference type="Pfam" id="PF10000">
    <property type="entry name" value="ACT_3"/>
    <property type="match status" value="1"/>
</dbReference>
<evidence type="ECO:0000259" key="1">
    <source>
        <dbReference type="Pfam" id="PF10000"/>
    </source>
</evidence>
<accession>A0A167G7P0</accession>
<protein>
    <recommendedName>
        <fullName evidence="1">DUF2241 domain-containing protein</fullName>
    </recommendedName>
</protein>
<gene>
    <name evidence="2" type="ORF">N476_08400</name>
</gene>
<reference evidence="2 3" key="1">
    <citation type="submission" date="2013-07" db="EMBL/GenBank/DDBJ databases">
        <title>Comparative Genomic and Metabolomic Analysis of Twelve Strains of Pseudoalteromonas luteoviolacea.</title>
        <authorList>
            <person name="Vynne N.G."/>
            <person name="Mansson M."/>
            <person name="Gram L."/>
        </authorList>
    </citation>
    <scope>NUCLEOTIDE SEQUENCE [LARGE SCALE GENOMIC DNA]</scope>
    <source>
        <strain evidence="2 3">H33</strain>
    </source>
</reference>
<name>A0A167G7P0_9GAMM</name>
<dbReference type="PATRIC" id="fig|1365251.3.peg.586"/>
<proteinExistence type="predicted"/>